<feature type="region of interest" description="Disordered" evidence="1">
    <location>
        <begin position="60"/>
        <end position="86"/>
    </location>
</feature>
<name>A0ABU8X0B8_9BURK</name>
<evidence type="ECO:0000256" key="1">
    <source>
        <dbReference type="SAM" id="MobiDB-lite"/>
    </source>
</evidence>
<organism evidence="2 3">
    <name type="scientific">Variovorax robiniae</name>
    <dbReference type="NCBI Taxonomy" id="1836199"/>
    <lineage>
        <taxon>Bacteria</taxon>
        <taxon>Pseudomonadati</taxon>
        <taxon>Pseudomonadota</taxon>
        <taxon>Betaproteobacteria</taxon>
        <taxon>Burkholderiales</taxon>
        <taxon>Comamonadaceae</taxon>
        <taxon>Variovorax</taxon>
    </lineage>
</organism>
<accession>A0ABU8X0B8</accession>
<keyword evidence="3" id="KW-1185">Reference proteome</keyword>
<dbReference type="EMBL" id="JBBKZS010000001">
    <property type="protein sequence ID" value="MEJ8853211.1"/>
    <property type="molecule type" value="Genomic_DNA"/>
</dbReference>
<sequence length="86" mass="9430">MDTMTVCAYSIDMDSLPATVWIAACAHRLQRHWRTVDPDVLEETAAELWRDERLRSMGPTEAASDWLKPLEGTAGGQRAAGRGDGG</sequence>
<protein>
    <submittedName>
        <fullName evidence="2">Uncharacterized protein</fullName>
    </submittedName>
</protein>
<proteinExistence type="predicted"/>
<reference evidence="2 3" key="1">
    <citation type="submission" date="2024-03" db="EMBL/GenBank/DDBJ databases">
        <title>Novel species of the genus Variovorax.</title>
        <authorList>
            <person name="Liu Q."/>
            <person name="Xin Y.-H."/>
        </authorList>
    </citation>
    <scope>NUCLEOTIDE SEQUENCE [LARGE SCALE GENOMIC DNA]</scope>
    <source>
        <strain evidence="2 3">KACC 18901</strain>
    </source>
</reference>
<gene>
    <name evidence="2" type="ORF">WKW79_01440</name>
</gene>
<evidence type="ECO:0000313" key="2">
    <source>
        <dbReference type="EMBL" id="MEJ8853211.1"/>
    </source>
</evidence>
<dbReference type="Proteomes" id="UP001367030">
    <property type="component" value="Unassembled WGS sequence"/>
</dbReference>
<evidence type="ECO:0000313" key="3">
    <source>
        <dbReference type="Proteomes" id="UP001367030"/>
    </source>
</evidence>
<dbReference type="RefSeq" id="WP_340333312.1">
    <property type="nucleotide sequence ID" value="NZ_JBBKZS010000001.1"/>
</dbReference>
<comment type="caution">
    <text evidence="2">The sequence shown here is derived from an EMBL/GenBank/DDBJ whole genome shotgun (WGS) entry which is preliminary data.</text>
</comment>